<sequence>MTLEPTEAGRSDALSRRKLLQLTGAGAGAMALGSLTAATAYAGGADAPTTGGADPTTASTTARTGPAGPTPELLSGSTFPVGLWVPPPAEQTTLARYREVTDAGFTFATSVEQPQTAEFQGRVLRLAEQAGLSWLATDERLVNIYNQQPPEQWGRVVDSVVADYRRYPAWAGFYLWDEPNAGVFPNLGKVAAQIRRAAPTKLPYVNLFPTYANAQQLGAPTYEAYLDRYVDEADPQYISYDHYSVLKPDGTTPDFFINLAAVRNKSLASGLPTWAFILSCEHNRYRLPSEADLFWQINVNLAYGAKGIQYFTYWTPKYDEYIEALISKAGERTPLYYSAQKINRTHLATVGAELLPLVSETVTHANEPDLPAGAAGFTADAWIAGAQGSAVIVSRFRAGHGNQPHRWLLVTNRSYSAAATSSLTLGAGVRAAEFKPASREYTPVRTSGGNLPVQLAPGMARLFRLTKPR</sequence>
<dbReference type="RefSeq" id="WP_344234439.1">
    <property type="nucleotide sequence ID" value="NZ_BAAAPH010000009.1"/>
</dbReference>
<keyword evidence="3" id="KW-1185">Reference proteome</keyword>
<gene>
    <name evidence="2" type="ORF">GCM10009804_33330</name>
</gene>
<name>A0ABN2DE72_9ACTN</name>
<feature type="compositionally biased region" description="Low complexity" evidence="1">
    <location>
        <begin position="47"/>
        <end position="71"/>
    </location>
</feature>
<dbReference type="Proteomes" id="UP001501705">
    <property type="component" value="Unassembled WGS sequence"/>
</dbReference>
<protein>
    <submittedName>
        <fullName evidence="2">Uncharacterized protein</fullName>
    </submittedName>
</protein>
<dbReference type="Gene3D" id="3.20.20.80">
    <property type="entry name" value="Glycosidases"/>
    <property type="match status" value="1"/>
</dbReference>
<dbReference type="InterPro" id="IPR006311">
    <property type="entry name" value="TAT_signal"/>
</dbReference>
<proteinExistence type="predicted"/>
<evidence type="ECO:0000256" key="1">
    <source>
        <dbReference type="SAM" id="MobiDB-lite"/>
    </source>
</evidence>
<evidence type="ECO:0000313" key="2">
    <source>
        <dbReference type="EMBL" id="GAA1574014.1"/>
    </source>
</evidence>
<dbReference type="PROSITE" id="PS51318">
    <property type="entry name" value="TAT"/>
    <property type="match status" value="1"/>
</dbReference>
<evidence type="ECO:0000313" key="3">
    <source>
        <dbReference type="Proteomes" id="UP001501705"/>
    </source>
</evidence>
<reference evidence="2 3" key="1">
    <citation type="journal article" date="2019" name="Int. J. Syst. Evol. Microbiol.">
        <title>The Global Catalogue of Microorganisms (GCM) 10K type strain sequencing project: providing services to taxonomists for standard genome sequencing and annotation.</title>
        <authorList>
            <consortium name="The Broad Institute Genomics Platform"/>
            <consortium name="The Broad Institute Genome Sequencing Center for Infectious Disease"/>
            <person name="Wu L."/>
            <person name="Ma J."/>
        </authorList>
    </citation>
    <scope>NUCLEOTIDE SEQUENCE [LARGE SCALE GENOMIC DNA]</scope>
    <source>
        <strain evidence="2 3">JCM 15572</strain>
    </source>
</reference>
<organism evidence="2 3">
    <name type="scientific">Kribbella hippodromi</name>
    <dbReference type="NCBI Taxonomy" id="434347"/>
    <lineage>
        <taxon>Bacteria</taxon>
        <taxon>Bacillati</taxon>
        <taxon>Actinomycetota</taxon>
        <taxon>Actinomycetes</taxon>
        <taxon>Propionibacteriales</taxon>
        <taxon>Kribbellaceae</taxon>
        <taxon>Kribbella</taxon>
    </lineage>
</organism>
<comment type="caution">
    <text evidence="2">The sequence shown here is derived from an EMBL/GenBank/DDBJ whole genome shotgun (WGS) entry which is preliminary data.</text>
</comment>
<accession>A0ABN2DE72</accession>
<feature type="region of interest" description="Disordered" evidence="1">
    <location>
        <begin position="47"/>
        <end position="81"/>
    </location>
</feature>
<dbReference type="EMBL" id="BAAAPH010000009">
    <property type="protein sequence ID" value="GAA1574014.1"/>
    <property type="molecule type" value="Genomic_DNA"/>
</dbReference>